<evidence type="ECO:0000313" key="2">
    <source>
        <dbReference type="Proteomes" id="UP000316500"/>
    </source>
</evidence>
<dbReference type="Proteomes" id="UP000316500">
    <property type="component" value="Unassembled WGS sequence"/>
</dbReference>
<dbReference type="AlphaFoldDB" id="A0A558H6V4"/>
<name>A0A558H6V4_PAENT</name>
<comment type="caution">
    <text evidence="1">The sequence shown here is derived from an EMBL/GenBank/DDBJ whole genome shotgun (WGS) entry which is preliminary data.</text>
</comment>
<dbReference type="OrthoDB" id="4952992at2"/>
<protein>
    <recommendedName>
        <fullName evidence="3">Lipoprotein</fullName>
    </recommendedName>
</protein>
<evidence type="ECO:0000313" key="1">
    <source>
        <dbReference type="EMBL" id="TVU64858.1"/>
    </source>
</evidence>
<proteinExistence type="predicted"/>
<organism evidence="1 2">
    <name type="scientific">Paenarthrobacter nitroguajacolicus</name>
    <name type="common">Arthrobacter nitroguajacolicus</name>
    <dbReference type="NCBI Taxonomy" id="211146"/>
    <lineage>
        <taxon>Bacteria</taxon>
        <taxon>Bacillati</taxon>
        <taxon>Actinomycetota</taxon>
        <taxon>Actinomycetes</taxon>
        <taxon>Micrococcales</taxon>
        <taxon>Micrococcaceae</taxon>
        <taxon>Paenarthrobacter</taxon>
    </lineage>
</organism>
<dbReference type="PROSITE" id="PS51257">
    <property type="entry name" value="PROKAR_LIPOPROTEIN"/>
    <property type="match status" value="1"/>
</dbReference>
<evidence type="ECO:0008006" key="3">
    <source>
        <dbReference type="Google" id="ProtNLM"/>
    </source>
</evidence>
<accession>A0A558H6V4</accession>
<reference evidence="1 2" key="1">
    <citation type="submission" date="2019-07" db="EMBL/GenBank/DDBJ databases">
        <title>Diversity of Bacteria from Kongsfjorden, Arctic.</title>
        <authorList>
            <person name="Yu Y."/>
        </authorList>
    </citation>
    <scope>NUCLEOTIDE SEQUENCE [LARGE SCALE GENOMIC DNA]</scope>
    <source>
        <strain evidence="1 2">SM1928</strain>
    </source>
</reference>
<gene>
    <name evidence="1" type="ORF">FQP90_07345</name>
</gene>
<dbReference type="EMBL" id="VNFK01000004">
    <property type="protein sequence ID" value="TVU64858.1"/>
    <property type="molecule type" value="Genomic_DNA"/>
</dbReference>
<sequence length="141" mass="14912">MKNRTFTLVTATLTAGLLLSSCSDSGSLKVLERTPTSTDELPGEVKLHDVKLDKVLLVAEANGKKYFVGQGNEGPHACIITVPTDGSGWYAGCTDATKGELVRASGPDQESSILVADGYNTKELESSGWTKIHENVLVSDG</sequence>